<keyword evidence="8" id="KW-1185">Reference proteome</keyword>
<organism evidence="7 8">
    <name type="scientific">Lunatimonas lonarensis</name>
    <dbReference type="NCBI Taxonomy" id="1232681"/>
    <lineage>
        <taxon>Bacteria</taxon>
        <taxon>Pseudomonadati</taxon>
        <taxon>Bacteroidota</taxon>
        <taxon>Cytophagia</taxon>
        <taxon>Cytophagales</taxon>
        <taxon>Cyclobacteriaceae</taxon>
    </lineage>
</organism>
<dbReference type="SUPFAM" id="SSF52540">
    <property type="entry name" value="P-loop containing nucleoside triphosphate hydrolases"/>
    <property type="match status" value="1"/>
</dbReference>
<evidence type="ECO:0000256" key="4">
    <source>
        <dbReference type="ARBA" id="ARBA00022741"/>
    </source>
</evidence>
<keyword evidence="4" id="KW-0547">Nucleotide-binding</keyword>
<dbReference type="STRING" id="1232681.ADIS_0767"/>
<dbReference type="Proteomes" id="UP000013909">
    <property type="component" value="Unassembled WGS sequence"/>
</dbReference>
<reference evidence="7 8" key="1">
    <citation type="submission" date="2013-02" db="EMBL/GenBank/DDBJ databases">
        <title>A novel strain isolated from Lonar lake, Maharashtra, India.</title>
        <authorList>
            <person name="Singh A."/>
        </authorList>
    </citation>
    <scope>NUCLEOTIDE SEQUENCE [LARGE SCALE GENOMIC DNA]</scope>
    <source>
        <strain evidence="7 8">AK24</strain>
    </source>
</reference>
<dbReference type="Gene3D" id="3.40.50.300">
    <property type="entry name" value="P-loop containing nucleotide triphosphate hydrolases"/>
    <property type="match status" value="1"/>
</dbReference>
<dbReference type="CDD" id="cd02023">
    <property type="entry name" value="UMPK"/>
    <property type="match status" value="1"/>
</dbReference>
<dbReference type="InterPro" id="IPR000764">
    <property type="entry name" value="Uridine_kinase-like"/>
</dbReference>
<name>R7ZXI1_9BACT</name>
<dbReference type="GO" id="GO:0004849">
    <property type="term" value="F:uridine kinase activity"/>
    <property type="evidence" value="ECO:0007669"/>
    <property type="project" value="UniProtKB-EC"/>
</dbReference>
<dbReference type="EMBL" id="AQHR01000022">
    <property type="protein sequence ID" value="EON78870.1"/>
    <property type="molecule type" value="Genomic_DNA"/>
</dbReference>
<dbReference type="UniPathway" id="UPA00574">
    <property type="reaction ID" value="UER00637"/>
</dbReference>
<sequence>MKKPYIVGITGGSASGKTLFLEKLLKAFDPSEVCLISQDNYYKPRHLQPVDTKGIHNFDTPHSIDFEQYAADIRKLQQGETVKRLEYTFNNPNKTPKTLEFKPASVVVVEGIFVLYYPELVDLLDLKIFIDAKDYIKLKRRIVRDKVERGYDLDDVLYRYEMHVMPTYEKYIEPFKHDADLIVPNNHGFDKALDVVKSFLKMKI</sequence>
<dbReference type="GO" id="GO:0005524">
    <property type="term" value="F:ATP binding"/>
    <property type="evidence" value="ECO:0007669"/>
    <property type="project" value="InterPro"/>
</dbReference>
<dbReference type="PANTHER" id="PTHR10285">
    <property type="entry name" value="URIDINE KINASE"/>
    <property type="match status" value="1"/>
</dbReference>
<accession>R7ZXI1</accession>
<dbReference type="Pfam" id="PF00485">
    <property type="entry name" value="PRK"/>
    <property type="match status" value="1"/>
</dbReference>
<feature type="domain" description="Phosphoribulokinase/uridine kinase" evidence="6">
    <location>
        <begin position="6"/>
        <end position="185"/>
    </location>
</feature>
<evidence type="ECO:0000256" key="3">
    <source>
        <dbReference type="ARBA" id="ARBA00022679"/>
    </source>
</evidence>
<dbReference type="InterPro" id="IPR027417">
    <property type="entry name" value="P-loop_NTPase"/>
</dbReference>
<dbReference type="OrthoDB" id="9777642at2"/>
<keyword evidence="3 7" id="KW-0808">Transferase</keyword>
<gene>
    <name evidence="7" type="ORF">ADIS_0767</name>
</gene>
<dbReference type="NCBIfam" id="NF004018">
    <property type="entry name" value="PRK05480.1"/>
    <property type="match status" value="1"/>
</dbReference>
<keyword evidence="5 7" id="KW-0418">Kinase</keyword>
<dbReference type="GO" id="GO:0044206">
    <property type="term" value="P:UMP salvage"/>
    <property type="evidence" value="ECO:0007669"/>
    <property type="project" value="UniProtKB-UniPathway"/>
</dbReference>
<proteinExistence type="predicted"/>
<dbReference type="PRINTS" id="PR00988">
    <property type="entry name" value="URIDINKINASE"/>
</dbReference>
<dbReference type="EC" id="2.7.1.48" evidence="2"/>
<dbReference type="RefSeq" id="WP_010852915.1">
    <property type="nucleotide sequence ID" value="NZ_AQHR01000022.1"/>
</dbReference>
<comment type="pathway">
    <text evidence="1">Pyrimidine metabolism; UMP biosynthesis via salvage pathway; UMP from uridine: step 1/1.</text>
</comment>
<protein>
    <recommendedName>
        <fullName evidence="2">uridine/cytidine kinase</fullName>
        <ecNumber evidence="2">2.7.1.48</ecNumber>
    </recommendedName>
</protein>
<comment type="caution">
    <text evidence="7">The sequence shown here is derived from an EMBL/GenBank/DDBJ whole genome shotgun (WGS) entry which is preliminary data.</text>
</comment>
<evidence type="ECO:0000256" key="2">
    <source>
        <dbReference type="ARBA" id="ARBA00012137"/>
    </source>
</evidence>
<dbReference type="AlphaFoldDB" id="R7ZXI1"/>
<evidence type="ECO:0000256" key="5">
    <source>
        <dbReference type="ARBA" id="ARBA00022777"/>
    </source>
</evidence>
<evidence type="ECO:0000313" key="7">
    <source>
        <dbReference type="EMBL" id="EON78870.1"/>
    </source>
</evidence>
<dbReference type="PATRIC" id="fig|1288963.3.peg.767"/>
<dbReference type="InterPro" id="IPR006083">
    <property type="entry name" value="PRK/URK"/>
</dbReference>
<evidence type="ECO:0000256" key="1">
    <source>
        <dbReference type="ARBA" id="ARBA00004690"/>
    </source>
</evidence>
<evidence type="ECO:0000313" key="8">
    <source>
        <dbReference type="Proteomes" id="UP000013909"/>
    </source>
</evidence>
<evidence type="ECO:0000259" key="6">
    <source>
        <dbReference type="Pfam" id="PF00485"/>
    </source>
</evidence>